<sequence length="181" mass="20395">MVSLAYTRVEDEISSSSFESMDSEQLDSLKEQLWETFGDTQNLMTQDHLSCEVSTIHADDLIAEESVEPLIAEGIPLPTELDSFEASNTATIKSEFTDMPMPDFLDGFKLDDLKQIELTRMYKKKLREAATLRLKRKRDEHRMSGKGARYAGRKKSAEARPRVNGRFVKRGSGSSASDADH</sequence>
<feature type="region of interest" description="Disordered" evidence="3">
    <location>
        <begin position="135"/>
        <end position="181"/>
    </location>
</feature>
<dbReference type="AlphaFoldDB" id="A0A7S0BJ20"/>
<accession>A0A7S0BJ20</accession>
<dbReference type="EMBL" id="HBEK01007997">
    <property type="protein sequence ID" value="CAD8394340.1"/>
    <property type="molecule type" value="Transcribed_RNA"/>
</dbReference>
<evidence type="ECO:0000256" key="1">
    <source>
        <dbReference type="ARBA" id="ARBA00004123"/>
    </source>
</evidence>
<feature type="domain" description="CCT" evidence="4">
    <location>
        <begin position="128"/>
        <end position="170"/>
    </location>
</feature>
<name>A0A7S0BJ20_9RHOD</name>
<dbReference type="InterPro" id="IPR010402">
    <property type="entry name" value="CCT_domain"/>
</dbReference>
<dbReference type="PROSITE" id="PS51017">
    <property type="entry name" value="CCT"/>
    <property type="match status" value="1"/>
</dbReference>
<protein>
    <recommendedName>
        <fullName evidence="4">CCT domain-containing protein</fullName>
    </recommendedName>
</protein>
<evidence type="ECO:0000256" key="3">
    <source>
        <dbReference type="SAM" id="MobiDB-lite"/>
    </source>
</evidence>
<evidence type="ECO:0000259" key="4">
    <source>
        <dbReference type="PROSITE" id="PS51017"/>
    </source>
</evidence>
<dbReference type="GO" id="GO:0005634">
    <property type="term" value="C:nucleus"/>
    <property type="evidence" value="ECO:0007669"/>
    <property type="project" value="UniProtKB-SubCell"/>
</dbReference>
<evidence type="ECO:0000313" key="5">
    <source>
        <dbReference type="EMBL" id="CAD8394340.1"/>
    </source>
</evidence>
<reference evidence="5" key="1">
    <citation type="submission" date="2021-01" db="EMBL/GenBank/DDBJ databases">
        <authorList>
            <person name="Corre E."/>
            <person name="Pelletier E."/>
            <person name="Niang G."/>
            <person name="Scheremetjew M."/>
            <person name="Finn R."/>
            <person name="Kale V."/>
            <person name="Holt S."/>
            <person name="Cochrane G."/>
            <person name="Meng A."/>
            <person name="Brown T."/>
            <person name="Cohen L."/>
        </authorList>
    </citation>
    <scope>NUCLEOTIDE SEQUENCE</scope>
    <source>
        <strain evidence="5">UTEX LB 2760</strain>
    </source>
</reference>
<organism evidence="5">
    <name type="scientific">Rhodosorus marinus</name>
    <dbReference type="NCBI Taxonomy" id="101924"/>
    <lineage>
        <taxon>Eukaryota</taxon>
        <taxon>Rhodophyta</taxon>
        <taxon>Stylonematophyceae</taxon>
        <taxon>Stylonematales</taxon>
        <taxon>Stylonemataceae</taxon>
        <taxon>Rhodosorus</taxon>
    </lineage>
</organism>
<proteinExistence type="predicted"/>
<gene>
    <name evidence="5" type="ORF">RMAR0315_LOCUS4325</name>
</gene>
<dbReference type="Pfam" id="PF06203">
    <property type="entry name" value="CCT"/>
    <property type="match status" value="1"/>
</dbReference>
<evidence type="ECO:0000256" key="2">
    <source>
        <dbReference type="ARBA" id="ARBA00023242"/>
    </source>
</evidence>
<feature type="compositionally biased region" description="Polar residues" evidence="3">
    <location>
        <begin position="172"/>
        <end position="181"/>
    </location>
</feature>
<keyword evidence="2" id="KW-0539">Nucleus</keyword>
<comment type="subcellular location">
    <subcellularLocation>
        <location evidence="1">Nucleus</location>
    </subcellularLocation>
</comment>